<dbReference type="PATRIC" id="fig|867902.3.peg.2315"/>
<evidence type="ECO:0000313" key="2">
    <source>
        <dbReference type="EMBL" id="AFL98491.1"/>
    </source>
</evidence>
<dbReference type="HOGENOM" id="CLU_140837_0_0_10"/>
<gene>
    <name evidence="2" type="ordered locus">Ornrh_2363</name>
</gene>
<dbReference type="Pfam" id="PF26612">
    <property type="entry name" value="DUF8192"/>
    <property type="match status" value="1"/>
</dbReference>
<sequence>MNRLSIMVCLGVLVFSCSPNLKNNSNTNKSKQIHELAVFNFSEIPKDLLVNLNKMGVDSSPILNEYEGKYLNFIFKISPQDFNFIGKKVGFIKGKIDYFRNTRERFNNNSSVVGGSGIYIFNTTQKIESGGYDAAIVYWNKFSLPIEEVIKRLK</sequence>
<dbReference type="KEGG" id="orh:Ornrh_2363"/>
<accession>I4A3F7</accession>
<organism evidence="2 3">
    <name type="scientific">Ornithobacterium rhinotracheale (strain ATCC 51463 / DSM 15997 / CCUG 23171 / CIP 104009 / LMG 9086)</name>
    <dbReference type="NCBI Taxonomy" id="867902"/>
    <lineage>
        <taxon>Bacteria</taxon>
        <taxon>Pseudomonadati</taxon>
        <taxon>Bacteroidota</taxon>
        <taxon>Flavobacteriia</taxon>
        <taxon>Flavobacteriales</taxon>
        <taxon>Weeksellaceae</taxon>
        <taxon>Ornithobacterium</taxon>
    </lineage>
</organism>
<dbReference type="PROSITE" id="PS51257">
    <property type="entry name" value="PROKAR_LIPOPROTEIN"/>
    <property type="match status" value="1"/>
</dbReference>
<name>I4A3F7_ORNRL</name>
<dbReference type="Proteomes" id="UP000006051">
    <property type="component" value="Chromosome"/>
</dbReference>
<dbReference type="eggNOG" id="ENOG5032QWC">
    <property type="taxonomic scope" value="Bacteria"/>
</dbReference>
<dbReference type="EMBL" id="CP003283">
    <property type="protein sequence ID" value="AFL98491.1"/>
    <property type="molecule type" value="Genomic_DNA"/>
</dbReference>
<dbReference type="GeneID" id="71570424"/>
<evidence type="ECO:0000313" key="3">
    <source>
        <dbReference type="Proteomes" id="UP000006051"/>
    </source>
</evidence>
<proteinExistence type="predicted"/>
<dbReference type="InterPro" id="IPR058505">
    <property type="entry name" value="DUF8192"/>
</dbReference>
<protein>
    <recommendedName>
        <fullName evidence="1">DUF8192 domain-containing protein</fullName>
    </recommendedName>
</protein>
<evidence type="ECO:0000259" key="1">
    <source>
        <dbReference type="Pfam" id="PF26612"/>
    </source>
</evidence>
<dbReference type="AlphaFoldDB" id="I4A3F7"/>
<dbReference type="RefSeq" id="WP_014791992.1">
    <property type="nucleotide sequence ID" value="NC_018016.1"/>
</dbReference>
<keyword evidence="3" id="KW-1185">Reference proteome</keyword>
<feature type="domain" description="DUF8192" evidence="1">
    <location>
        <begin position="60"/>
        <end position="154"/>
    </location>
</feature>
<reference evidence="2 3" key="1">
    <citation type="submission" date="2012-06" db="EMBL/GenBank/DDBJ databases">
        <title>The complete genome of Ornithobacterium rhinotracheale DSM 15997.</title>
        <authorList>
            <consortium name="US DOE Joint Genome Institute (JGI-PGF)"/>
            <person name="Lucas S."/>
            <person name="Copeland A."/>
            <person name="Lapidus A."/>
            <person name="Goodwin L."/>
            <person name="Pitluck S."/>
            <person name="Peters L."/>
            <person name="Mikhailova N."/>
            <person name="Teshima H."/>
            <person name="Kyrpides N."/>
            <person name="Mavromatis K."/>
            <person name="Pagani I."/>
            <person name="Ivanova N."/>
            <person name="Ovchinnikova G."/>
            <person name="Zeytun A."/>
            <person name="Detter J.C."/>
            <person name="Han C."/>
            <person name="Land M."/>
            <person name="Hauser L."/>
            <person name="Markowitz V."/>
            <person name="Cheng J.-F."/>
            <person name="Hugenholtz P."/>
            <person name="Woyke T."/>
            <person name="Wu D."/>
            <person name="Lang E."/>
            <person name="Kopitz M."/>
            <person name="Brambilla E."/>
            <person name="Klenk H.-P."/>
            <person name="Eisen J.A."/>
        </authorList>
    </citation>
    <scope>NUCLEOTIDE SEQUENCE [LARGE SCALE GENOMIC DNA]</scope>
    <source>
        <strain evidence="3">ATCC 51463 / DSM 15997 / CCUG 23171 / LMG 9086</strain>
    </source>
</reference>
<dbReference type="GeneID" id="97258929"/>